<feature type="domain" description="GIY-YIG" evidence="1">
    <location>
        <begin position="4"/>
        <end position="77"/>
    </location>
</feature>
<dbReference type="InterPro" id="IPR000305">
    <property type="entry name" value="GIY-YIG_endonuc"/>
</dbReference>
<sequence>MAEVYAIGFPSGKLYVGITNKTAALRLSKHLSEARNGQKCAIHHALRKYGRNVKLMVLAQGVFFDDAKDLEVQWISRLDT</sequence>
<dbReference type="SUPFAM" id="SSF82771">
    <property type="entry name" value="GIY-YIG endonuclease"/>
    <property type="match status" value="1"/>
</dbReference>
<dbReference type="InterPro" id="IPR035901">
    <property type="entry name" value="GIY-YIG_endonuc_sf"/>
</dbReference>
<dbReference type="CDD" id="cd10443">
    <property type="entry name" value="GIY-YIG_HE_Tlr8p_PBC-V_like"/>
    <property type="match status" value="1"/>
</dbReference>
<evidence type="ECO:0000259" key="1">
    <source>
        <dbReference type="Pfam" id="PF01541"/>
    </source>
</evidence>
<organism evidence="2">
    <name type="scientific">marine sediment metagenome</name>
    <dbReference type="NCBI Taxonomy" id="412755"/>
    <lineage>
        <taxon>unclassified sequences</taxon>
        <taxon>metagenomes</taxon>
        <taxon>ecological metagenomes</taxon>
    </lineage>
</organism>
<protein>
    <recommendedName>
        <fullName evidence="1">GIY-YIG domain-containing protein</fullName>
    </recommendedName>
</protein>
<dbReference type="EMBL" id="LAZR01000959">
    <property type="protein sequence ID" value="KKN53697.1"/>
    <property type="molecule type" value="Genomic_DNA"/>
</dbReference>
<comment type="caution">
    <text evidence="2">The sequence shown here is derived from an EMBL/GenBank/DDBJ whole genome shotgun (WGS) entry which is preliminary data.</text>
</comment>
<gene>
    <name evidence="2" type="ORF">LCGC14_0599520</name>
</gene>
<reference evidence="2" key="1">
    <citation type="journal article" date="2015" name="Nature">
        <title>Complex archaea that bridge the gap between prokaryotes and eukaryotes.</title>
        <authorList>
            <person name="Spang A."/>
            <person name="Saw J.H."/>
            <person name="Jorgensen S.L."/>
            <person name="Zaremba-Niedzwiedzka K."/>
            <person name="Martijn J."/>
            <person name="Lind A.E."/>
            <person name="van Eijk R."/>
            <person name="Schleper C."/>
            <person name="Guy L."/>
            <person name="Ettema T.J."/>
        </authorList>
    </citation>
    <scope>NUCLEOTIDE SEQUENCE</scope>
</reference>
<dbReference type="Pfam" id="PF01541">
    <property type="entry name" value="GIY-YIG"/>
    <property type="match status" value="1"/>
</dbReference>
<dbReference type="Gene3D" id="3.40.1440.10">
    <property type="entry name" value="GIY-YIG endonuclease"/>
    <property type="match status" value="1"/>
</dbReference>
<feature type="non-terminal residue" evidence="2">
    <location>
        <position position="80"/>
    </location>
</feature>
<name>A0A0F9RUT1_9ZZZZ</name>
<dbReference type="AlphaFoldDB" id="A0A0F9RUT1"/>
<evidence type="ECO:0000313" key="2">
    <source>
        <dbReference type="EMBL" id="KKN53697.1"/>
    </source>
</evidence>
<proteinExistence type="predicted"/>
<accession>A0A0F9RUT1</accession>